<dbReference type="Gene3D" id="3.40.50.1820">
    <property type="entry name" value="alpha/beta hydrolase"/>
    <property type="match status" value="1"/>
</dbReference>
<dbReference type="GO" id="GO:0016787">
    <property type="term" value="F:hydrolase activity"/>
    <property type="evidence" value="ECO:0007669"/>
    <property type="project" value="UniProtKB-KW"/>
</dbReference>
<keyword evidence="1 3" id="KW-0378">Hydrolase</keyword>
<evidence type="ECO:0000313" key="3">
    <source>
        <dbReference type="EMBL" id="WLS48351.1"/>
    </source>
</evidence>
<dbReference type="PANTHER" id="PTHR43798:SF31">
    <property type="entry name" value="AB HYDROLASE SUPERFAMILY PROTEIN YCLE"/>
    <property type="match status" value="1"/>
</dbReference>
<dbReference type="EMBL" id="CP130472">
    <property type="protein sequence ID" value="WLS48351.1"/>
    <property type="molecule type" value="Genomic_DNA"/>
</dbReference>
<reference evidence="3 4" key="1">
    <citation type="submission" date="2023-07" db="EMBL/GenBank/DDBJ databases">
        <title>Micromonospora profundi TRM 95458 converts glycerol to a new osmotic compound.</title>
        <authorList>
            <person name="Lu D."/>
        </authorList>
    </citation>
    <scope>NUCLEOTIDE SEQUENCE [LARGE SCALE GENOMIC DNA]</scope>
    <source>
        <strain evidence="3 4">TRM95458</strain>
    </source>
</reference>
<dbReference type="PRINTS" id="PR00111">
    <property type="entry name" value="ABHYDROLASE"/>
</dbReference>
<dbReference type="InterPro" id="IPR000073">
    <property type="entry name" value="AB_hydrolase_1"/>
</dbReference>
<dbReference type="Proteomes" id="UP001235874">
    <property type="component" value="Chromosome"/>
</dbReference>
<sequence>MGYAQINGLRLWYESYGTGRPLVLLHGGYGSTEMFAPMVPALAERRRVVAVDLQGHGRTADVDRPLRYETMADDIAALLGHLDLSTADLLGYSLGGGVALRTAIEHPALVRRLVLVSTPCRSAGWYPEVVAAMAAQDERTGERMRGTPPHLLYERVAPRPQDWPRLWAKSGDLLRRDYDWSAEVARLSMPTMLVFADADSIPTSHAAEFYGLLGGGHRDAGWDGTDRPAARLAVLPGHTHYDIVGAPALPTAVLSFLTHQVGTPT</sequence>
<dbReference type="KEGG" id="mprn:Q3V37_14605"/>
<dbReference type="AlphaFoldDB" id="A0AAJ6HX39"/>
<protein>
    <submittedName>
        <fullName evidence="3">Alpha/beta hydrolase</fullName>
    </submittedName>
</protein>
<accession>A0AAJ6HX39</accession>
<dbReference type="RefSeq" id="WP_306273718.1">
    <property type="nucleotide sequence ID" value="NZ_CP130472.1"/>
</dbReference>
<dbReference type="SUPFAM" id="SSF53474">
    <property type="entry name" value="alpha/beta-Hydrolases"/>
    <property type="match status" value="1"/>
</dbReference>
<dbReference type="PANTHER" id="PTHR43798">
    <property type="entry name" value="MONOACYLGLYCEROL LIPASE"/>
    <property type="match status" value="1"/>
</dbReference>
<dbReference type="InterPro" id="IPR029058">
    <property type="entry name" value="AB_hydrolase_fold"/>
</dbReference>
<dbReference type="Pfam" id="PF00561">
    <property type="entry name" value="Abhydrolase_1"/>
    <property type="match status" value="1"/>
</dbReference>
<dbReference type="GO" id="GO:0016020">
    <property type="term" value="C:membrane"/>
    <property type="evidence" value="ECO:0007669"/>
    <property type="project" value="TreeGrafter"/>
</dbReference>
<evidence type="ECO:0000313" key="4">
    <source>
        <dbReference type="Proteomes" id="UP001235874"/>
    </source>
</evidence>
<name>A0AAJ6HX39_9ACTN</name>
<dbReference type="InterPro" id="IPR050266">
    <property type="entry name" value="AB_hydrolase_sf"/>
</dbReference>
<gene>
    <name evidence="3" type="ORF">Q3V37_14605</name>
</gene>
<proteinExistence type="predicted"/>
<evidence type="ECO:0000259" key="2">
    <source>
        <dbReference type="Pfam" id="PF00561"/>
    </source>
</evidence>
<feature type="domain" description="AB hydrolase-1" evidence="2">
    <location>
        <begin position="21"/>
        <end position="208"/>
    </location>
</feature>
<keyword evidence="4" id="KW-1185">Reference proteome</keyword>
<organism evidence="3 4">
    <name type="scientific">Micromonospora profundi</name>
    <dbReference type="NCBI Taxonomy" id="1420889"/>
    <lineage>
        <taxon>Bacteria</taxon>
        <taxon>Bacillati</taxon>
        <taxon>Actinomycetota</taxon>
        <taxon>Actinomycetes</taxon>
        <taxon>Micromonosporales</taxon>
        <taxon>Micromonosporaceae</taxon>
        <taxon>Micromonospora</taxon>
    </lineage>
</organism>
<evidence type="ECO:0000256" key="1">
    <source>
        <dbReference type="ARBA" id="ARBA00022801"/>
    </source>
</evidence>